<evidence type="ECO:0000313" key="3">
    <source>
        <dbReference type="Proteomes" id="UP000501623"/>
    </source>
</evidence>
<dbReference type="Pfam" id="PF04342">
    <property type="entry name" value="DMT_6"/>
    <property type="match status" value="1"/>
</dbReference>
<proteinExistence type="predicted"/>
<evidence type="ECO:0000313" key="2">
    <source>
        <dbReference type="EMBL" id="QJX49185.1"/>
    </source>
</evidence>
<keyword evidence="1" id="KW-1133">Transmembrane helix</keyword>
<feature type="transmembrane region" description="Helical" evidence="1">
    <location>
        <begin position="27"/>
        <end position="52"/>
    </location>
</feature>
<dbReference type="Proteomes" id="UP000501623">
    <property type="component" value="Chromosome"/>
</dbReference>
<dbReference type="KEGG" id="hts:HMJ29_06185"/>
<name>A0A6M6BQD0_9BACT</name>
<accession>A0A6M6BQD0</accession>
<dbReference type="PANTHER" id="PTHR38482:SF1">
    <property type="entry name" value="DMT FAMILY PROTEIN"/>
    <property type="match status" value="1"/>
</dbReference>
<dbReference type="AlphaFoldDB" id="A0A6M6BQD0"/>
<protein>
    <submittedName>
        <fullName evidence="2">DMT family protein</fullName>
    </submittedName>
</protein>
<dbReference type="InterPro" id="IPR007437">
    <property type="entry name" value="DUF486"/>
</dbReference>
<keyword evidence="1" id="KW-0472">Membrane</keyword>
<feature type="transmembrane region" description="Helical" evidence="1">
    <location>
        <begin position="99"/>
        <end position="117"/>
    </location>
</feature>
<keyword evidence="3" id="KW-1185">Reference proteome</keyword>
<sequence>MGATPPPEAETIYYGCSRCASPGSGRWRIYCFLFLHSVILISWGLALFEYVFQVPANRMGFEENGGPFNLFQLKVIQEVVSLTVFTLCAVFVFKTDKLAWNHVVGFVLLVAAVYVIFKKW</sequence>
<feature type="transmembrane region" description="Helical" evidence="1">
    <location>
        <begin position="73"/>
        <end position="93"/>
    </location>
</feature>
<keyword evidence="1" id="KW-0812">Transmembrane</keyword>
<reference evidence="2 3" key="1">
    <citation type="submission" date="2020-05" db="EMBL/GenBank/DDBJ databases">
        <title>Complete genome sequence of Hymenobacter sp. TS19 in Coasted Sand Dune.</title>
        <authorList>
            <person name="Lee J.-H."/>
            <person name="Jung J.-H."/>
            <person name="Jeong S."/>
            <person name="Zhao L."/>
            <person name="Kim M.-K."/>
            <person name="Seo H.-S."/>
            <person name="Lim S."/>
        </authorList>
    </citation>
    <scope>NUCLEOTIDE SEQUENCE [LARGE SCALE GENOMIC DNA]</scope>
    <source>
        <strain evidence="2 3">TS19</strain>
    </source>
</reference>
<evidence type="ECO:0000256" key="1">
    <source>
        <dbReference type="SAM" id="Phobius"/>
    </source>
</evidence>
<organism evidence="2 3">
    <name type="scientific">Hymenobacter taeanensis</name>
    <dbReference type="NCBI Taxonomy" id="2735321"/>
    <lineage>
        <taxon>Bacteria</taxon>
        <taxon>Pseudomonadati</taxon>
        <taxon>Bacteroidota</taxon>
        <taxon>Cytophagia</taxon>
        <taxon>Cytophagales</taxon>
        <taxon>Hymenobacteraceae</taxon>
        <taxon>Hymenobacter</taxon>
    </lineage>
</organism>
<dbReference type="EMBL" id="CP053538">
    <property type="protein sequence ID" value="QJX49185.1"/>
    <property type="molecule type" value="Genomic_DNA"/>
</dbReference>
<gene>
    <name evidence="2" type="ORF">HMJ29_06185</name>
</gene>
<dbReference type="PANTHER" id="PTHR38482">
    <property type="entry name" value="DMT FAMILY PROTEIN"/>
    <property type="match status" value="1"/>
</dbReference>